<keyword evidence="2" id="KW-1185">Reference proteome</keyword>
<dbReference type="AlphaFoldDB" id="A0A8R7Q3D6"/>
<proteinExistence type="predicted"/>
<evidence type="ECO:0000313" key="2">
    <source>
        <dbReference type="Proteomes" id="UP000015106"/>
    </source>
</evidence>
<protein>
    <submittedName>
        <fullName evidence="1">Uncharacterized protein</fullName>
    </submittedName>
</protein>
<name>A0A8R7Q3D6_TRIUA</name>
<dbReference type="Proteomes" id="UP000015106">
    <property type="component" value="Chromosome 4"/>
</dbReference>
<evidence type="ECO:0000313" key="1">
    <source>
        <dbReference type="EnsemblPlants" id="TuG1812G0400001267.01.T01.cds421892"/>
    </source>
</evidence>
<organism evidence="1 2">
    <name type="scientific">Triticum urartu</name>
    <name type="common">Red wild einkorn</name>
    <name type="synonym">Crithodium urartu</name>
    <dbReference type="NCBI Taxonomy" id="4572"/>
    <lineage>
        <taxon>Eukaryota</taxon>
        <taxon>Viridiplantae</taxon>
        <taxon>Streptophyta</taxon>
        <taxon>Embryophyta</taxon>
        <taxon>Tracheophyta</taxon>
        <taxon>Spermatophyta</taxon>
        <taxon>Magnoliopsida</taxon>
        <taxon>Liliopsida</taxon>
        <taxon>Poales</taxon>
        <taxon>Poaceae</taxon>
        <taxon>BOP clade</taxon>
        <taxon>Pooideae</taxon>
        <taxon>Triticodae</taxon>
        <taxon>Triticeae</taxon>
        <taxon>Triticinae</taxon>
        <taxon>Triticum</taxon>
    </lineage>
</organism>
<accession>A0A8R7Q3D6</accession>
<sequence length="58" mass="6385">MTNAAKPEAKSPNKYNAIRFNPESLISAEMSGRSKSFVSVPCWFEIRTSLLPSVIGLI</sequence>
<reference evidence="1" key="3">
    <citation type="submission" date="2022-06" db="UniProtKB">
        <authorList>
            <consortium name="EnsemblPlants"/>
        </authorList>
    </citation>
    <scope>IDENTIFICATION</scope>
</reference>
<reference evidence="1" key="2">
    <citation type="submission" date="2018-03" db="EMBL/GenBank/DDBJ databases">
        <title>The Triticum urartu genome reveals the dynamic nature of wheat genome evolution.</title>
        <authorList>
            <person name="Ling H."/>
            <person name="Ma B."/>
            <person name="Shi X."/>
            <person name="Liu H."/>
            <person name="Dong L."/>
            <person name="Sun H."/>
            <person name="Cao Y."/>
            <person name="Gao Q."/>
            <person name="Zheng S."/>
            <person name="Li Y."/>
            <person name="Yu Y."/>
            <person name="Du H."/>
            <person name="Qi M."/>
            <person name="Li Y."/>
            <person name="Yu H."/>
            <person name="Cui Y."/>
            <person name="Wang N."/>
            <person name="Chen C."/>
            <person name="Wu H."/>
            <person name="Zhao Y."/>
            <person name="Zhang J."/>
            <person name="Li Y."/>
            <person name="Zhou W."/>
            <person name="Zhang B."/>
            <person name="Hu W."/>
            <person name="Eijk M."/>
            <person name="Tang J."/>
            <person name="Witsenboer H."/>
            <person name="Zhao S."/>
            <person name="Li Z."/>
            <person name="Zhang A."/>
            <person name="Wang D."/>
            <person name="Liang C."/>
        </authorList>
    </citation>
    <scope>NUCLEOTIDE SEQUENCE [LARGE SCALE GENOMIC DNA]</scope>
    <source>
        <strain evidence="1">cv. G1812</strain>
    </source>
</reference>
<dbReference type="Gramene" id="TuG1812G0400001267.01.T01">
    <property type="protein sequence ID" value="TuG1812G0400001267.01.T01.cds421892"/>
    <property type="gene ID" value="TuG1812G0400001267.01"/>
</dbReference>
<dbReference type="EnsemblPlants" id="TuG1812G0400001267.01.T01">
    <property type="protein sequence ID" value="TuG1812G0400001267.01.T01.cds421892"/>
    <property type="gene ID" value="TuG1812G0400001267.01"/>
</dbReference>
<reference evidence="2" key="1">
    <citation type="journal article" date="2013" name="Nature">
        <title>Draft genome of the wheat A-genome progenitor Triticum urartu.</title>
        <authorList>
            <person name="Ling H.Q."/>
            <person name="Zhao S."/>
            <person name="Liu D."/>
            <person name="Wang J."/>
            <person name="Sun H."/>
            <person name="Zhang C."/>
            <person name="Fan H."/>
            <person name="Li D."/>
            <person name="Dong L."/>
            <person name="Tao Y."/>
            <person name="Gao C."/>
            <person name="Wu H."/>
            <person name="Li Y."/>
            <person name="Cui Y."/>
            <person name="Guo X."/>
            <person name="Zheng S."/>
            <person name="Wang B."/>
            <person name="Yu K."/>
            <person name="Liang Q."/>
            <person name="Yang W."/>
            <person name="Lou X."/>
            <person name="Chen J."/>
            <person name="Feng M."/>
            <person name="Jian J."/>
            <person name="Zhang X."/>
            <person name="Luo G."/>
            <person name="Jiang Y."/>
            <person name="Liu J."/>
            <person name="Wang Z."/>
            <person name="Sha Y."/>
            <person name="Zhang B."/>
            <person name="Wu H."/>
            <person name="Tang D."/>
            <person name="Shen Q."/>
            <person name="Xue P."/>
            <person name="Zou S."/>
            <person name="Wang X."/>
            <person name="Liu X."/>
            <person name="Wang F."/>
            <person name="Yang Y."/>
            <person name="An X."/>
            <person name="Dong Z."/>
            <person name="Zhang K."/>
            <person name="Zhang X."/>
            <person name="Luo M.C."/>
            <person name="Dvorak J."/>
            <person name="Tong Y."/>
            <person name="Wang J."/>
            <person name="Yang H."/>
            <person name="Li Z."/>
            <person name="Wang D."/>
            <person name="Zhang A."/>
            <person name="Wang J."/>
        </authorList>
    </citation>
    <scope>NUCLEOTIDE SEQUENCE</scope>
    <source>
        <strain evidence="2">cv. G1812</strain>
    </source>
</reference>